<evidence type="ECO:0000256" key="2">
    <source>
        <dbReference type="SAM" id="Phobius"/>
    </source>
</evidence>
<feature type="region of interest" description="Disordered" evidence="1">
    <location>
        <begin position="137"/>
        <end position="174"/>
    </location>
</feature>
<evidence type="ECO:0000313" key="3">
    <source>
        <dbReference type="EMBL" id="MCK2221052.1"/>
    </source>
</evidence>
<dbReference type="EMBL" id="JAKRKC020000003">
    <property type="protein sequence ID" value="MCK2221052.1"/>
    <property type="molecule type" value="Genomic_DNA"/>
</dbReference>
<gene>
    <name evidence="3" type="ORF">MF672_045705</name>
</gene>
<feature type="transmembrane region" description="Helical" evidence="2">
    <location>
        <begin position="110"/>
        <end position="131"/>
    </location>
</feature>
<dbReference type="Proteomes" id="UP001317259">
    <property type="component" value="Unassembled WGS sequence"/>
</dbReference>
<keyword evidence="2" id="KW-0812">Transmembrane</keyword>
<keyword evidence="2" id="KW-0472">Membrane</keyword>
<keyword evidence="4" id="KW-1185">Reference proteome</keyword>
<dbReference type="RefSeq" id="WP_242374694.1">
    <property type="nucleotide sequence ID" value="NZ_JAKRKC020000003.1"/>
</dbReference>
<accession>A0ABT0G8Z2</accession>
<evidence type="ECO:0000313" key="4">
    <source>
        <dbReference type="Proteomes" id="UP001317259"/>
    </source>
</evidence>
<feature type="compositionally biased region" description="Pro residues" evidence="1">
    <location>
        <begin position="36"/>
        <end position="62"/>
    </location>
</feature>
<feature type="compositionally biased region" description="Pro residues" evidence="1">
    <location>
        <begin position="70"/>
        <end position="82"/>
    </location>
</feature>
<evidence type="ECO:0000256" key="1">
    <source>
        <dbReference type="SAM" id="MobiDB-lite"/>
    </source>
</evidence>
<protein>
    <submittedName>
        <fullName evidence="3">Uncharacterized protein</fullName>
    </submittedName>
</protein>
<feature type="region of interest" description="Disordered" evidence="1">
    <location>
        <begin position="1"/>
        <end position="98"/>
    </location>
</feature>
<reference evidence="3 4" key="1">
    <citation type="submission" date="2022-04" db="EMBL/GenBank/DDBJ databases">
        <title>Genome draft of Actinomadura sp. ATCC 31491.</title>
        <authorList>
            <person name="Shi X."/>
            <person name="Du Y."/>
        </authorList>
    </citation>
    <scope>NUCLEOTIDE SEQUENCE [LARGE SCALE GENOMIC DNA]</scope>
    <source>
        <strain evidence="3 4">ATCC 31491</strain>
    </source>
</reference>
<sequence>MADVGDQRPTTDSPTTPFRKIVLPPPAEETAQIQRPPAPGRPAPQAPPQRPRPQPPSGPQPPQQERKRPPVTPHPAPGPVPPEQGAVPTSLPPLPPTPPRRGLGDIPIKVVYLAGAIIATVAAVLLVFLLFSGDVPENRPQRDGEDVAGVEPAPTGTAAPGAGASASAGPSASPVALPPVPASKAFRTLSGTASAVVGTITDKATGISYPRLAAPWKARSYPPYTVAQRIGKVEMPYTLIASAMYPGESPSKKPSSSADYRALAAEAVRWTIRTQYPEGATVEWTASQKLAAGKGWTLGYKVTYTRGGAREVAQALVALVEVGKAKPGMLMASIPEPDKARWRDLNTLAQQVRPL</sequence>
<organism evidence="3 4">
    <name type="scientific">Actinomadura luzonensis</name>
    <dbReference type="NCBI Taxonomy" id="2805427"/>
    <lineage>
        <taxon>Bacteria</taxon>
        <taxon>Bacillati</taxon>
        <taxon>Actinomycetota</taxon>
        <taxon>Actinomycetes</taxon>
        <taxon>Streptosporangiales</taxon>
        <taxon>Thermomonosporaceae</taxon>
        <taxon>Actinomadura</taxon>
    </lineage>
</organism>
<keyword evidence="2" id="KW-1133">Transmembrane helix</keyword>
<feature type="compositionally biased region" description="Low complexity" evidence="1">
    <location>
        <begin position="149"/>
        <end position="174"/>
    </location>
</feature>
<name>A0ABT0G8Z2_9ACTN</name>
<proteinExistence type="predicted"/>
<comment type="caution">
    <text evidence="3">The sequence shown here is derived from an EMBL/GenBank/DDBJ whole genome shotgun (WGS) entry which is preliminary data.</text>
</comment>